<evidence type="ECO:0000256" key="4">
    <source>
        <dbReference type="ARBA" id="ARBA00023136"/>
    </source>
</evidence>
<dbReference type="Proteomes" id="UP001589613">
    <property type="component" value="Unassembled WGS sequence"/>
</dbReference>
<keyword evidence="2 6" id="KW-0812">Transmembrane</keyword>
<evidence type="ECO:0000256" key="6">
    <source>
        <dbReference type="SAM" id="Phobius"/>
    </source>
</evidence>
<evidence type="ECO:0000256" key="5">
    <source>
        <dbReference type="SAM" id="MobiDB-lite"/>
    </source>
</evidence>
<dbReference type="InterPro" id="IPR009908">
    <property type="entry name" value="Methylamine_util_MauE"/>
</dbReference>
<protein>
    <submittedName>
        <fullName evidence="8">MauE/DoxX family redox-associated membrane protein</fullName>
    </submittedName>
</protein>
<feature type="transmembrane region" description="Helical" evidence="6">
    <location>
        <begin position="121"/>
        <end position="147"/>
    </location>
</feature>
<organism evidence="8 9">
    <name type="scientific">Ornithinimicrobium kibberense</name>
    <dbReference type="NCBI Taxonomy" id="282060"/>
    <lineage>
        <taxon>Bacteria</taxon>
        <taxon>Bacillati</taxon>
        <taxon>Actinomycetota</taxon>
        <taxon>Actinomycetes</taxon>
        <taxon>Micrococcales</taxon>
        <taxon>Ornithinimicrobiaceae</taxon>
        <taxon>Ornithinimicrobium</taxon>
    </lineage>
</organism>
<dbReference type="SUPFAM" id="SSF52833">
    <property type="entry name" value="Thioredoxin-like"/>
    <property type="match status" value="1"/>
</dbReference>
<evidence type="ECO:0000256" key="2">
    <source>
        <dbReference type="ARBA" id="ARBA00022692"/>
    </source>
</evidence>
<evidence type="ECO:0000256" key="3">
    <source>
        <dbReference type="ARBA" id="ARBA00022989"/>
    </source>
</evidence>
<evidence type="ECO:0000259" key="7">
    <source>
        <dbReference type="Pfam" id="PF07291"/>
    </source>
</evidence>
<feature type="region of interest" description="Disordered" evidence="5">
    <location>
        <begin position="339"/>
        <end position="359"/>
    </location>
</feature>
<dbReference type="EMBL" id="JBHMAX010000039">
    <property type="protein sequence ID" value="MFB9733501.1"/>
    <property type="molecule type" value="Genomic_DNA"/>
</dbReference>
<feature type="transmembrane region" description="Helical" evidence="6">
    <location>
        <begin position="69"/>
        <end position="89"/>
    </location>
</feature>
<comment type="caution">
    <text evidence="8">The sequence shown here is derived from an EMBL/GenBank/DDBJ whole genome shotgun (WGS) entry which is preliminary data.</text>
</comment>
<accession>A0ABV5V6Q7</accession>
<sequence length="359" mass="37698">MHPALSLAPLTLAAVLVLSGVAKLRDTGSTYSVLRLLRLPPLVTNRPTARALPVVELVTAALLLSPWRWPFLLGAVLALGLFVAFWVVVVRAMGFDPRPTCGCFGRIGDHRINGRTVARNTLLVTLAGLTLWVGLAGSSTGALLGRYTANDGWWLLLAVALAAVAVMVLGGGPAPRPSSRRRGRPGHGAAAAVPDRPPAEEPELDYVRSPIPRGVLVGRDHGTVTLHQLARSQAQLLVLANCWCGPTHEALQRLPGWRDRLPQLGVQLVLVPHPFDATAVDASSTGIWWDPGSRVYDDLGVGTSPGAVLLGADGLLAGGPVNGVDEIEQFVTDIEAELAQAPEDGPAETSPAPAQDSSA</sequence>
<gene>
    <name evidence="8" type="ORF">ACFFN0_15740</name>
</gene>
<dbReference type="RefSeq" id="WP_141339529.1">
    <property type="nucleotide sequence ID" value="NZ_JBHMAX010000039.1"/>
</dbReference>
<reference evidence="8 9" key="1">
    <citation type="submission" date="2024-09" db="EMBL/GenBank/DDBJ databases">
        <authorList>
            <person name="Sun Q."/>
            <person name="Mori K."/>
        </authorList>
    </citation>
    <scope>NUCLEOTIDE SEQUENCE [LARGE SCALE GENOMIC DNA]</scope>
    <source>
        <strain evidence="8 9">JCM 12763</strain>
    </source>
</reference>
<comment type="subcellular location">
    <subcellularLocation>
        <location evidence="1">Membrane</location>
        <topology evidence="1">Multi-pass membrane protein</topology>
    </subcellularLocation>
</comment>
<dbReference type="InterPro" id="IPR036249">
    <property type="entry name" value="Thioredoxin-like_sf"/>
</dbReference>
<feature type="transmembrane region" description="Helical" evidence="6">
    <location>
        <begin position="153"/>
        <end position="174"/>
    </location>
</feature>
<keyword evidence="4 6" id="KW-0472">Membrane</keyword>
<feature type="domain" description="Methylamine utilisation protein MauE" evidence="7">
    <location>
        <begin position="3"/>
        <end position="132"/>
    </location>
</feature>
<dbReference type="Gene3D" id="3.40.30.10">
    <property type="entry name" value="Glutaredoxin"/>
    <property type="match status" value="1"/>
</dbReference>
<evidence type="ECO:0000313" key="9">
    <source>
        <dbReference type="Proteomes" id="UP001589613"/>
    </source>
</evidence>
<keyword evidence="3 6" id="KW-1133">Transmembrane helix</keyword>
<name>A0ABV5V6Q7_9MICO</name>
<feature type="region of interest" description="Disordered" evidence="5">
    <location>
        <begin position="174"/>
        <end position="202"/>
    </location>
</feature>
<evidence type="ECO:0000256" key="1">
    <source>
        <dbReference type="ARBA" id="ARBA00004141"/>
    </source>
</evidence>
<proteinExistence type="predicted"/>
<dbReference type="Pfam" id="PF07291">
    <property type="entry name" value="MauE"/>
    <property type="match status" value="1"/>
</dbReference>
<keyword evidence="9" id="KW-1185">Reference proteome</keyword>
<evidence type="ECO:0000313" key="8">
    <source>
        <dbReference type="EMBL" id="MFB9733501.1"/>
    </source>
</evidence>